<feature type="transmembrane region" description="Helical" evidence="1">
    <location>
        <begin position="9"/>
        <end position="32"/>
    </location>
</feature>
<gene>
    <name evidence="2" type="ORF">SAMN04515677_10556</name>
</gene>
<reference evidence="2 3" key="1">
    <citation type="submission" date="2016-10" db="EMBL/GenBank/DDBJ databases">
        <authorList>
            <person name="de Groot N.N."/>
        </authorList>
    </citation>
    <scope>NUCLEOTIDE SEQUENCE [LARGE SCALE GENOMIC DNA]</scope>
    <source>
        <strain evidence="2 3">DSM 797</strain>
    </source>
</reference>
<protein>
    <submittedName>
        <fullName evidence="2">Uncharacterized protein</fullName>
    </submittedName>
</protein>
<sequence>MYLNNNGSILLTTLIIFSIIATITMTCIGLNYSNSNIFALELKEEQIKQLGYGYIEILNSKIFKEVENALKNTSNEEEFYQYFLGNTIKNNVCNSYEQESKRISVSIPKNINIDKNSKCVKFDINIKVEEKVYNKTFKVSVEIINPYNPDLENFTQIDINKILKFYNYEEIYI</sequence>
<name>A0A1G9Q675_9FIRM</name>
<evidence type="ECO:0000313" key="3">
    <source>
        <dbReference type="Proteomes" id="UP000199068"/>
    </source>
</evidence>
<dbReference type="STRING" id="1121325.SAMN04515677_10556"/>
<dbReference type="Proteomes" id="UP000199068">
    <property type="component" value="Unassembled WGS sequence"/>
</dbReference>
<proteinExistence type="predicted"/>
<dbReference type="AlphaFoldDB" id="A0A1G9Q675"/>
<evidence type="ECO:0000313" key="2">
    <source>
        <dbReference type="EMBL" id="SDM06510.1"/>
    </source>
</evidence>
<dbReference type="EMBL" id="FNGW01000005">
    <property type="protein sequence ID" value="SDM06510.1"/>
    <property type="molecule type" value="Genomic_DNA"/>
</dbReference>
<keyword evidence="1" id="KW-1133">Transmembrane helix</keyword>
<evidence type="ECO:0000256" key="1">
    <source>
        <dbReference type="SAM" id="Phobius"/>
    </source>
</evidence>
<keyword evidence="3" id="KW-1185">Reference proteome</keyword>
<dbReference type="RefSeq" id="WP_092726014.1">
    <property type="nucleotide sequence ID" value="NZ_FNGW01000005.1"/>
</dbReference>
<keyword evidence="1" id="KW-0812">Transmembrane</keyword>
<accession>A0A1G9Q675</accession>
<organism evidence="2 3">
    <name type="scientific">Romboutsia lituseburensis DSM 797</name>
    <dbReference type="NCBI Taxonomy" id="1121325"/>
    <lineage>
        <taxon>Bacteria</taxon>
        <taxon>Bacillati</taxon>
        <taxon>Bacillota</taxon>
        <taxon>Clostridia</taxon>
        <taxon>Peptostreptococcales</taxon>
        <taxon>Peptostreptococcaceae</taxon>
        <taxon>Romboutsia</taxon>
    </lineage>
</organism>
<keyword evidence="1" id="KW-0472">Membrane</keyword>